<proteinExistence type="inferred from homology"/>
<organism evidence="8 9">
    <name type="scientific">Paraburkholderia bengalensis</name>
    <dbReference type="NCBI Taxonomy" id="2747562"/>
    <lineage>
        <taxon>Bacteria</taxon>
        <taxon>Pseudomonadati</taxon>
        <taxon>Pseudomonadota</taxon>
        <taxon>Betaproteobacteria</taxon>
        <taxon>Burkholderiales</taxon>
        <taxon>Burkholderiaceae</taxon>
        <taxon>Paraburkholderia</taxon>
    </lineage>
</organism>
<dbReference type="InterPro" id="IPR003168">
    <property type="entry name" value="Nitrile_hydratase_bsu"/>
</dbReference>
<evidence type="ECO:0000259" key="6">
    <source>
        <dbReference type="Pfam" id="PF02211"/>
    </source>
</evidence>
<dbReference type="NCBIfam" id="TIGR03888">
    <property type="entry name" value="nitrile_beta"/>
    <property type="match status" value="1"/>
</dbReference>
<keyword evidence="4 8" id="KW-0456">Lyase</keyword>
<keyword evidence="9" id="KW-1185">Reference proteome</keyword>
<feature type="domain" description="Nitrile hydratase beta subunit-like N-terminal" evidence="7">
    <location>
        <begin position="1"/>
        <end position="128"/>
    </location>
</feature>
<dbReference type="SUPFAM" id="SSF50090">
    <property type="entry name" value="Electron transport accessory proteins"/>
    <property type="match status" value="1"/>
</dbReference>
<evidence type="ECO:0000256" key="5">
    <source>
        <dbReference type="ARBA" id="ARBA00044877"/>
    </source>
</evidence>
<dbReference type="Proteomes" id="UP001386437">
    <property type="component" value="Unassembled WGS sequence"/>
</dbReference>
<dbReference type="EMBL" id="JACFYJ010000057">
    <property type="protein sequence ID" value="MEI6000757.1"/>
    <property type="molecule type" value="Genomic_DNA"/>
</dbReference>
<evidence type="ECO:0000256" key="3">
    <source>
        <dbReference type="ARBA" id="ARBA00013079"/>
    </source>
</evidence>
<feature type="domain" description="Nitrile hydratase beta subunit" evidence="6">
    <location>
        <begin position="154"/>
        <end position="244"/>
    </location>
</feature>
<protein>
    <recommendedName>
        <fullName evidence="3">nitrile hydratase</fullName>
        <ecNumber evidence="3">4.2.1.84</ecNumber>
    </recommendedName>
</protein>
<dbReference type="GO" id="GO:0018822">
    <property type="term" value="F:nitrile hydratase activity"/>
    <property type="evidence" value="ECO:0007669"/>
    <property type="project" value="UniProtKB-EC"/>
</dbReference>
<dbReference type="Gene3D" id="2.30.30.50">
    <property type="match status" value="1"/>
</dbReference>
<comment type="function">
    <text evidence="1">NHase catalyzes the hydration of various nitrile compounds to the corresponding amides.</text>
</comment>
<dbReference type="Gene3D" id="1.10.472.20">
    <property type="entry name" value="Nitrile hydratase, beta subunit"/>
    <property type="match status" value="1"/>
</dbReference>
<gene>
    <name evidence="8" type="primary">nthB</name>
    <name evidence="8" type="ORF">H3V53_27275</name>
</gene>
<reference evidence="8 9" key="1">
    <citation type="journal article" date="2022" name="Arch. Microbiol.">
        <title>Paraburkholderia bengalensis sp. nov. isolated from roots of Oryza sativa, IR64.</title>
        <authorList>
            <person name="Nag P."/>
            <person name="Mondal N."/>
            <person name="Sarkar J."/>
            <person name="Das S."/>
        </authorList>
    </citation>
    <scope>NUCLEOTIDE SEQUENCE [LARGE SCALE GENOMIC DNA]</scope>
    <source>
        <strain evidence="8 9">IR64_4_BI</strain>
    </source>
</reference>
<sequence>MKLQHHLGGIENLGPVDLDTRVFAEPWERRIFGIHTTMMAESAHLAHASPAYPIHALPTKFKSDWTWASLRTGAEDMQPFEYFKYRYYEKWLSGIAQFFVDAGYISAEELELGSAFYYSHPDAALPDRPSPPLAAQVSAYLKQGDSCYHAPGGAPRFNAGDKVRIADPEAVDHTRLPGYLRNKTGIVDLVYPGRFSYFVSTGVDGIGEPMPVYRIAFDAVDVWGAGKSEPNTTLYADLYEAYVRAAS</sequence>
<name>A0ABU8IYW2_9BURK</name>
<dbReference type="EC" id="4.2.1.84" evidence="3"/>
<dbReference type="InterPro" id="IPR024690">
    <property type="entry name" value="CN_hydtase_beta_dom_C"/>
</dbReference>
<evidence type="ECO:0000256" key="2">
    <source>
        <dbReference type="ARBA" id="ARBA00009098"/>
    </source>
</evidence>
<dbReference type="Pfam" id="PF21006">
    <property type="entry name" value="NHase_beta_N"/>
    <property type="match status" value="1"/>
</dbReference>
<comment type="caution">
    <text evidence="8">The sequence shown here is derived from an EMBL/GenBank/DDBJ whole genome shotgun (WGS) entry which is preliminary data.</text>
</comment>
<dbReference type="Pfam" id="PF02211">
    <property type="entry name" value="NHase_beta_C"/>
    <property type="match status" value="1"/>
</dbReference>
<evidence type="ECO:0000313" key="9">
    <source>
        <dbReference type="Proteomes" id="UP001386437"/>
    </source>
</evidence>
<evidence type="ECO:0000256" key="1">
    <source>
        <dbReference type="ARBA" id="ARBA00004042"/>
    </source>
</evidence>
<comment type="similarity">
    <text evidence="2">Belongs to the nitrile hydratase subunit beta family.</text>
</comment>
<evidence type="ECO:0000256" key="4">
    <source>
        <dbReference type="ARBA" id="ARBA00023239"/>
    </source>
</evidence>
<comment type="catalytic activity">
    <reaction evidence="5">
        <text>an aliphatic primary amide = an aliphatic nitrile + H2O</text>
        <dbReference type="Rhea" id="RHEA:12673"/>
        <dbReference type="ChEBI" id="CHEBI:15377"/>
        <dbReference type="ChEBI" id="CHEBI:65285"/>
        <dbReference type="ChEBI" id="CHEBI:80291"/>
        <dbReference type="EC" id="4.2.1.84"/>
    </reaction>
</comment>
<dbReference type="InterPro" id="IPR049054">
    <property type="entry name" value="CN_hydtase_beta-like_N"/>
</dbReference>
<evidence type="ECO:0000313" key="8">
    <source>
        <dbReference type="EMBL" id="MEI6000757.1"/>
    </source>
</evidence>
<accession>A0ABU8IYW2</accession>
<evidence type="ECO:0000259" key="7">
    <source>
        <dbReference type="Pfam" id="PF21006"/>
    </source>
</evidence>
<dbReference type="InterPro" id="IPR008990">
    <property type="entry name" value="Elect_transpt_acc-like_dom_sf"/>
</dbReference>
<dbReference type="InterPro" id="IPR042262">
    <property type="entry name" value="CN_hydtase_beta_C"/>
</dbReference>
<dbReference type="RefSeq" id="WP_336600637.1">
    <property type="nucleotide sequence ID" value="NZ_JACFYJ010000057.1"/>
</dbReference>